<accession>A0A2P7B0B9</accession>
<evidence type="ECO:0000256" key="5">
    <source>
        <dbReference type="ARBA" id="ARBA00023180"/>
    </source>
</evidence>
<evidence type="ECO:0000313" key="7">
    <source>
        <dbReference type="EMBL" id="PSH59834.1"/>
    </source>
</evidence>
<evidence type="ECO:0000313" key="8">
    <source>
        <dbReference type="Proteomes" id="UP000241158"/>
    </source>
</evidence>
<sequence>MIGFLPIRIFHPMNFRFLLLFAVLGLSACNGSNSSSNDNAGTFDADMLAAQAKLDGLNSQISQKTAALTAAGAKLTATEQADAALGAKIKEGEDTLARLLDEARIKTKDVETASTKVQSLNQERADLEGPDGKIEKAKAVLADYEGAGATPGKIAKAKTELAGLEARLVKLKGDKTIKDQKDPNHIGSIKLAENERAAHTAELTSLIGDAKNPGKIKLAMDELARYVGENGLIETAKAELTRIDKLKTAAIADTEAAKLEAARIRSNALIETGQFAEAAKILDGAGLTAEGASLRTVTAFVKEGKTAEAAGELTKIAPVKAVAALYTRGGLDEEAYKLYAPADFKLEDTTTYDGSAGAQLAAAVDEKPSVKRHKMTLDGKAFWYTASAGHLTAFARNPQKEDPQASIFYTAYTRDDLPKADRPVTFFFNGGPGASSIYLHLASWAPKRAFLDGPKSKPEWVDNPPDSFDMIEDAESMIDKSDLVFVDVVPGTGYSQAIAPKKNHDFWGVTVDVELSRQFITRYVNAHKRQASPKYLYGESYGGGIRVPKLARALLEAGTSGYEKEASGVKPDVLTGVVFHSPAFDYSASDSEAMLPTTALGADYFNMTQERGDRSIDEYAQVLRDFMVKEYLPALKAGKTIDVSKYSGPARPAEFIHNSYDYRMYLRLETVPVTFMGLTGLMPVPLDYEFDFVEERAFNNVITDYLPRHVNYKTASPYINASWKDWFHPAEGAFESWNFEFPASGLPDIVAAIGIDPTIKLLTVHGYYDTVTPFYRSELSLKGVEIDPVKKTTLLDRIPVKNFAGGHMMYYSEEARAPMKKTLDEFYDAPPYGTGPTVIKAQGLVAAAPMQRAPVPAQALH</sequence>
<feature type="signal peptide" evidence="6">
    <location>
        <begin position="1"/>
        <end position="28"/>
    </location>
</feature>
<evidence type="ECO:0000256" key="4">
    <source>
        <dbReference type="ARBA" id="ARBA00022801"/>
    </source>
</evidence>
<comment type="caution">
    <text evidence="7">The sequence shown here is derived from an EMBL/GenBank/DDBJ whole genome shotgun (WGS) entry which is preliminary data.</text>
</comment>
<dbReference type="OrthoDB" id="9770107at2"/>
<keyword evidence="3 6" id="KW-0732">Signal</keyword>
<dbReference type="InterPro" id="IPR029058">
    <property type="entry name" value="AB_hydrolase_fold"/>
</dbReference>
<dbReference type="PANTHER" id="PTHR11802">
    <property type="entry name" value="SERINE PROTEASE FAMILY S10 SERINE CARBOXYPEPTIDASE"/>
    <property type="match status" value="1"/>
</dbReference>
<feature type="chain" id="PRO_5015175267" description="Peptidase S10" evidence="6">
    <location>
        <begin position="29"/>
        <end position="861"/>
    </location>
</feature>
<dbReference type="Gene3D" id="3.40.50.1820">
    <property type="entry name" value="alpha/beta hydrolase"/>
    <property type="match status" value="1"/>
</dbReference>
<gene>
    <name evidence="7" type="ORF">CU100_03490</name>
</gene>
<dbReference type="Pfam" id="PF00450">
    <property type="entry name" value="Peptidase_S10"/>
    <property type="match status" value="1"/>
</dbReference>
<reference evidence="8" key="1">
    <citation type="submission" date="2017-11" db="EMBL/GenBank/DDBJ databases">
        <authorList>
            <person name="Kuznetsova I."/>
            <person name="Sazanova A."/>
            <person name="Chirak E."/>
            <person name="Safronova V."/>
            <person name="Willems A."/>
        </authorList>
    </citation>
    <scope>NUCLEOTIDE SEQUENCE [LARGE SCALE GENOMIC DNA]</scope>
    <source>
        <strain evidence="8">PEPV15</strain>
    </source>
</reference>
<name>A0A2P7B0B9_9HYPH</name>
<dbReference type="EMBL" id="PGGN01000001">
    <property type="protein sequence ID" value="PSH59834.1"/>
    <property type="molecule type" value="Genomic_DNA"/>
</dbReference>
<dbReference type="GO" id="GO:0004185">
    <property type="term" value="F:serine-type carboxypeptidase activity"/>
    <property type="evidence" value="ECO:0007669"/>
    <property type="project" value="InterPro"/>
</dbReference>
<keyword evidence="8" id="KW-1185">Reference proteome</keyword>
<protein>
    <recommendedName>
        <fullName evidence="9">Peptidase S10</fullName>
    </recommendedName>
</protein>
<keyword evidence="1" id="KW-0121">Carboxypeptidase</keyword>
<dbReference type="SUPFAM" id="SSF53474">
    <property type="entry name" value="alpha/beta-Hydrolases"/>
    <property type="match status" value="1"/>
</dbReference>
<dbReference type="GO" id="GO:0006508">
    <property type="term" value="P:proteolysis"/>
    <property type="evidence" value="ECO:0007669"/>
    <property type="project" value="UniProtKB-KW"/>
</dbReference>
<evidence type="ECO:0008006" key="9">
    <source>
        <dbReference type="Google" id="ProtNLM"/>
    </source>
</evidence>
<keyword evidence="2" id="KW-0645">Protease</keyword>
<evidence type="ECO:0000256" key="2">
    <source>
        <dbReference type="ARBA" id="ARBA00022670"/>
    </source>
</evidence>
<evidence type="ECO:0000256" key="3">
    <source>
        <dbReference type="ARBA" id="ARBA00022729"/>
    </source>
</evidence>
<dbReference type="Proteomes" id="UP000241158">
    <property type="component" value="Unassembled WGS sequence"/>
</dbReference>
<dbReference type="PANTHER" id="PTHR11802:SF3">
    <property type="entry name" value="RETINOID-INDUCIBLE SERINE CARBOXYPEPTIDASE"/>
    <property type="match status" value="1"/>
</dbReference>
<keyword evidence="5" id="KW-0325">Glycoprotein</keyword>
<evidence type="ECO:0000256" key="6">
    <source>
        <dbReference type="SAM" id="SignalP"/>
    </source>
</evidence>
<keyword evidence="4" id="KW-0378">Hydrolase</keyword>
<organism evidence="7 8">
    <name type="scientific">Phyllobacterium endophyticum</name>
    <dbReference type="NCBI Taxonomy" id="1149773"/>
    <lineage>
        <taxon>Bacteria</taxon>
        <taxon>Pseudomonadati</taxon>
        <taxon>Pseudomonadota</taxon>
        <taxon>Alphaproteobacteria</taxon>
        <taxon>Hyphomicrobiales</taxon>
        <taxon>Phyllobacteriaceae</taxon>
        <taxon>Phyllobacterium</taxon>
    </lineage>
</organism>
<proteinExistence type="predicted"/>
<dbReference type="AlphaFoldDB" id="A0A2P7B0B9"/>
<dbReference type="InterPro" id="IPR001563">
    <property type="entry name" value="Peptidase_S10"/>
</dbReference>
<evidence type="ECO:0000256" key="1">
    <source>
        <dbReference type="ARBA" id="ARBA00022645"/>
    </source>
</evidence>